<evidence type="ECO:0000256" key="1">
    <source>
        <dbReference type="ARBA" id="ARBA00022741"/>
    </source>
</evidence>
<evidence type="ECO:0000313" key="9">
    <source>
        <dbReference type="EMBL" id="MEL1243039.1"/>
    </source>
</evidence>
<dbReference type="PANTHER" id="PTHR32071:SF57">
    <property type="entry name" value="C4-DICARBOXYLATE TRANSPORT TRANSCRIPTIONAL REGULATORY PROTEIN DCTD"/>
    <property type="match status" value="1"/>
</dbReference>
<dbReference type="CDD" id="cd17534">
    <property type="entry name" value="REC_DC-like"/>
    <property type="match status" value="1"/>
</dbReference>
<dbReference type="Pfam" id="PF25601">
    <property type="entry name" value="AAA_lid_14"/>
    <property type="match status" value="1"/>
</dbReference>
<feature type="domain" description="Response regulatory" evidence="8">
    <location>
        <begin position="4"/>
        <end position="118"/>
    </location>
</feature>
<dbReference type="InterPro" id="IPR027417">
    <property type="entry name" value="P-loop_NTPase"/>
</dbReference>
<keyword evidence="4" id="KW-0238">DNA-binding</keyword>
<dbReference type="Pfam" id="PF00158">
    <property type="entry name" value="Sigma54_activat"/>
    <property type="match status" value="1"/>
</dbReference>
<dbReference type="PROSITE" id="PS00676">
    <property type="entry name" value="SIGMA54_INTERACT_2"/>
    <property type="match status" value="1"/>
</dbReference>
<dbReference type="PROSITE" id="PS50110">
    <property type="entry name" value="RESPONSE_REGULATORY"/>
    <property type="match status" value="1"/>
</dbReference>
<dbReference type="PROSITE" id="PS00688">
    <property type="entry name" value="SIGMA54_INTERACT_3"/>
    <property type="match status" value="1"/>
</dbReference>
<dbReference type="InterPro" id="IPR003593">
    <property type="entry name" value="AAA+_ATPase"/>
</dbReference>
<gene>
    <name evidence="9" type="ORF">AAEO56_02095</name>
</gene>
<keyword evidence="2" id="KW-0067">ATP-binding</keyword>
<keyword evidence="1" id="KW-0547">Nucleotide-binding</keyword>
<dbReference type="SUPFAM" id="SSF46689">
    <property type="entry name" value="Homeodomain-like"/>
    <property type="match status" value="1"/>
</dbReference>
<dbReference type="InterPro" id="IPR009057">
    <property type="entry name" value="Homeodomain-like_sf"/>
</dbReference>
<evidence type="ECO:0000256" key="3">
    <source>
        <dbReference type="ARBA" id="ARBA00023015"/>
    </source>
</evidence>
<dbReference type="Pfam" id="PF00072">
    <property type="entry name" value="Response_reg"/>
    <property type="match status" value="1"/>
</dbReference>
<dbReference type="Gene3D" id="1.10.10.60">
    <property type="entry name" value="Homeodomain-like"/>
    <property type="match status" value="1"/>
</dbReference>
<dbReference type="SUPFAM" id="SSF52172">
    <property type="entry name" value="CheY-like"/>
    <property type="match status" value="1"/>
</dbReference>
<dbReference type="Gene3D" id="3.40.50.300">
    <property type="entry name" value="P-loop containing nucleotide triphosphate hydrolases"/>
    <property type="match status" value="1"/>
</dbReference>
<organism evidence="9 10">
    <name type="scientific">Flavobacterium arundinis</name>
    <dbReference type="NCBI Taxonomy" id="3139143"/>
    <lineage>
        <taxon>Bacteria</taxon>
        <taxon>Pseudomonadati</taxon>
        <taxon>Bacteroidota</taxon>
        <taxon>Flavobacteriia</taxon>
        <taxon>Flavobacteriales</taxon>
        <taxon>Flavobacteriaceae</taxon>
        <taxon>Flavobacterium</taxon>
    </lineage>
</organism>
<dbReference type="SMART" id="SM00382">
    <property type="entry name" value="AAA"/>
    <property type="match status" value="1"/>
</dbReference>
<keyword evidence="6" id="KW-0597">Phosphoprotein</keyword>
<dbReference type="InterPro" id="IPR025943">
    <property type="entry name" value="Sigma_54_int_dom_ATP-bd_2"/>
</dbReference>
<dbReference type="InterPro" id="IPR025662">
    <property type="entry name" value="Sigma_54_int_dom_ATP-bd_1"/>
</dbReference>
<dbReference type="Proteomes" id="UP001464555">
    <property type="component" value="Unassembled WGS sequence"/>
</dbReference>
<feature type="domain" description="Sigma-54 factor interaction" evidence="7">
    <location>
        <begin position="333"/>
        <end position="562"/>
    </location>
</feature>
<keyword evidence="10" id="KW-1185">Reference proteome</keyword>
<keyword evidence="3" id="KW-0805">Transcription regulation</keyword>
<dbReference type="Gene3D" id="1.10.8.60">
    <property type="match status" value="1"/>
</dbReference>
<evidence type="ECO:0000259" key="7">
    <source>
        <dbReference type="PROSITE" id="PS50045"/>
    </source>
</evidence>
<dbReference type="InterPro" id="IPR011006">
    <property type="entry name" value="CheY-like_superfamily"/>
</dbReference>
<dbReference type="CDD" id="cd00009">
    <property type="entry name" value="AAA"/>
    <property type="match status" value="1"/>
</dbReference>
<keyword evidence="5" id="KW-0804">Transcription</keyword>
<evidence type="ECO:0000256" key="4">
    <source>
        <dbReference type="ARBA" id="ARBA00023125"/>
    </source>
</evidence>
<protein>
    <submittedName>
        <fullName evidence="9">Sigma 54-interacting transcriptional regulator</fullName>
    </submittedName>
</protein>
<comment type="caution">
    <text evidence="9">The sequence shown here is derived from an EMBL/GenBank/DDBJ whole genome shotgun (WGS) entry which is preliminary data.</text>
</comment>
<evidence type="ECO:0000259" key="8">
    <source>
        <dbReference type="PROSITE" id="PS50110"/>
    </source>
</evidence>
<sequence>MALKILIVEDQFIEANNLEIMLEEAGYLVCGMAKSVPEAIKMIDKTVPDLALVDIQLKGGVSGIDLAATLQQRNIPFIYVSANSDHDTLIKAKATHPYGFIVKPFRERDLIVTLEIAQYRHENSLEAALGKEDKFRKSLQDIVKTEGSVTDKMYQISKAMQAVLPYDYLAICIDNGRVAVNLMSYLRSGFEEYQFIGLEEFHVITKTSFVELYVVQDAGEGKEPSFFICDDFKKMLGKFKLRNQIANTFLVNSLVAYPLDCRGYSNIHLYFYSRRADAYNSGHVALLDRLNASISFAICEVLALDAQRPPDTIAHKKKLTGRNANTAPVFEGIVGKSHLLLNVFDNITQVAPADTAVLILGESGTGKERIAHSIHASSGRKEGPFVKVNCAALPSSLIESELFGHEKGAFTGAVNKHIGKFERAHKGTIFLDEIGDMSYDLQAKLLRVLQEKEIERIAGNAPIKIDVRVIAATNRNLEKEVAAGRFRLDLYYRLNVFPITLPSLRERKDDIPLLIDHFICGFNFRFGKNINGISARGLQDAMEYDWPGNIRELENLVERAVLVSQANNIKRLAIPVSANTEAAVDESSADVFKSIVQNERDHILNALKKCKGKVWGAGGAAELLNLPPSTLNSKIKKLGIKRDFT</sequence>
<evidence type="ECO:0000256" key="5">
    <source>
        <dbReference type="ARBA" id="ARBA00023163"/>
    </source>
</evidence>
<name>A0ABU9HTA5_9FLAO</name>
<dbReference type="EMBL" id="JBBYHR010000001">
    <property type="protein sequence ID" value="MEL1243039.1"/>
    <property type="molecule type" value="Genomic_DNA"/>
</dbReference>
<accession>A0ABU9HTA5</accession>
<dbReference type="PANTHER" id="PTHR32071">
    <property type="entry name" value="TRANSCRIPTIONAL REGULATORY PROTEIN"/>
    <property type="match status" value="1"/>
</dbReference>
<dbReference type="PROSITE" id="PS00675">
    <property type="entry name" value="SIGMA54_INTERACT_1"/>
    <property type="match status" value="1"/>
</dbReference>
<dbReference type="PROSITE" id="PS50045">
    <property type="entry name" value="SIGMA54_INTERACT_4"/>
    <property type="match status" value="1"/>
</dbReference>
<dbReference type="InterPro" id="IPR002078">
    <property type="entry name" value="Sigma_54_int"/>
</dbReference>
<dbReference type="InterPro" id="IPR025944">
    <property type="entry name" value="Sigma_54_int_dom_CS"/>
</dbReference>
<dbReference type="SMART" id="SM00448">
    <property type="entry name" value="REC"/>
    <property type="match status" value="1"/>
</dbReference>
<dbReference type="RefSeq" id="WP_341695357.1">
    <property type="nucleotide sequence ID" value="NZ_JBBYHR010000001.1"/>
</dbReference>
<dbReference type="SUPFAM" id="SSF52540">
    <property type="entry name" value="P-loop containing nucleoside triphosphate hydrolases"/>
    <property type="match status" value="1"/>
</dbReference>
<evidence type="ECO:0000256" key="6">
    <source>
        <dbReference type="PROSITE-ProRule" id="PRU00169"/>
    </source>
</evidence>
<dbReference type="Gene3D" id="3.40.50.2300">
    <property type="match status" value="1"/>
</dbReference>
<feature type="modified residue" description="4-aspartylphosphate" evidence="6">
    <location>
        <position position="54"/>
    </location>
</feature>
<proteinExistence type="predicted"/>
<evidence type="ECO:0000256" key="2">
    <source>
        <dbReference type="ARBA" id="ARBA00022840"/>
    </source>
</evidence>
<dbReference type="InterPro" id="IPR001789">
    <property type="entry name" value="Sig_transdc_resp-reg_receiver"/>
</dbReference>
<evidence type="ECO:0000313" key="10">
    <source>
        <dbReference type="Proteomes" id="UP001464555"/>
    </source>
</evidence>
<dbReference type="InterPro" id="IPR058031">
    <property type="entry name" value="AAA_lid_NorR"/>
</dbReference>
<reference evidence="9 10" key="1">
    <citation type="submission" date="2024-04" db="EMBL/GenBank/DDBJ databases">
        <title>Flavobacterium sp. DGU11 16S ribosomal RNA gene Genome sequencing and assembly.</title>
        <authorList>
            <person name="Park S."/>
        </authorList>
    </citation>
    <scope>NUCLEOTIDE SEQUENCE [LARGE SCALE GENOMIC DNA]</scope>
    <source>
        <strain evidence="9 10">DGU11</strain>
    </source>
</reference>